<accession>C5B6N2</accession>
<name>C5B6N2_METEA</name>
<evidence type="ECO:0000313" key="4">
    <source>
        <dbReference type="Proteomes" id="UP000009081"/>
    </source>
</evidence>
<dbReference type="AlphaFoldDB" id="C5B6N2"/>
<proteinExistence type="predicted"/>
<keyword evidence="4" id="KW-1185">Reference proteome</keyword>
<feature type="region of interest" description="Disordered" evidence="1">
    <location>
        <begin position="642"/>
        <end position="662"/>
    </location>
</feature>
<reference evidence="3 4" key="1">
    <citation type="journal article" date="2009" name="PLoS ONE">
        <title>Methylobacterium genome sequences: a reference blueprint to investigate microbial metabolism of C1 compounds from natural and industrial sources.</title>
        <authorList>
            <person name="Vuilleumier S."/>
            <person name="Chistoserdova L."/>
            <person name="Lee M.-C."/>
            <person name="Bringel F."/>
            <person name="Lajus A."/>
            <person name="Zhou Y."/>
            <person name="Gourion B."/>
            <person name="Barbe V."/>
            <person name="Chang J."/>
            <person name="Cruveiller S."/>
            <person name="Dossat C."/>
            <person name="Gillett W."/>
            <person name="Gruffaz C."/>
            <person name="Haugen E."/>
            <person name="Hourcade E."/>
            <person name="Levy R."/>
            <person name="Mangenot S."/>
            <person name="Muller E."/>
            <person name="Nadalig T."/>
            <person name="Pagni M."/>
            <person name="Penny C."/>
            <person name="Peyraud R."/>
            <person name="Robinson D.G."/>
            <person name="Roche D."/>
            <person name="Rouy Z."/>
            <person name="Saenampechek C."/>
            <person name="Salvignol G."/>
            <person name="Vallenet D."/>
            <person name="Wu Z."/>
            <person name="Marx C.J."/>
            <person name="Vorholt J.A."/>
            <person name="Olson M.V."/>
            <person name="Kaul R."/>
            <person name="Weissenbach J."/>
            <person name="Medigue C."/>
            <person name="Lidstrom M.E."/>
        </authorList>
    </citation>
    <scope>NUCLEOTIDE SEQUENCE [LARGE SCALE GENOMIC DNA]</scope>
    <source>
        <strain evidence="4">ATCC 14718 / DSM 1338 / JCM 2805 / NCIMB 9133 / AM1</strain>
    </source>
</reference>
<dbReference type="PANTHER" id="PTHR33375:SF7">
    <property type="entry name" value="CHROMOSOME 2-PARTITIONING PROTEIN PARB-RELATED"/>
    <property type="match status" value="1"/>
</dbReference>
<evidence type="ECO:0000256" key="1">
    <source>
        <dbReference type="SAM" id="MobiDB-lite"/>
    </source>
</evidence>
<geneLocation type="plasmid" evidence="3 4">
    <name>p1META1</name>
</geneLocation>
<gene>
    <name evidence="3" type="ordered locus">MexAM1_p1METAp0007</name>
</gene>
<dbReference type="SMART" id="SM00470">
    <property type="entry name" value="ParB"/>
    <property type="match status" value="1"/>
</dbReference>
<dbReference type="CDD" id="cd16406">
    <property type="entry name" value="ParB_N_like"/>
    <property type="match status" value="1"/>
</dbReference>
<feature type="domain" description="ParB-like N-terminal" evidence="2">
    <location>
        <begin position="32"/>
        <end position="125"/>
    </location>
</feature>
<dbReference type="Gene3D" id="3.90.1530.30">
    <property type="match status" value="1"/>
</dbReference>
<dbReference type="EMBL" id="CP001512">
    <property type="protein sequence ID" value="ACS44114.1"/>
    <property type="molecule type" value="Genomic_DNA"/>
</dbReference>
<dbReference type="GO" id="GO:0007059">
    <property type="term" value="P:chromosome segregation"/>
    <property type="evidence" value="ECO:0007669"/>
    <property type="project" value="TreeGrafter"/>
</dbReference>
<dbReference type="HOGENOM" id="CLU_019174_1_0_5"/>
<keyword evidence="3" id="KW-0614">Plasmid</keyword>
<organism evidence="3 4">
    <name type="scientific">Methylorubrum extorquens (strain ATCC 14718 / DSM 1338 / JCM 2805 / NCIMB 9133 / AM1)</name>
    <name type="common">Methylobacterium extorquens</name>
    <dbReference type="NCBI Taxonomy" id="272630"/>
    <lineage>
        <taxon>Bacteria</taxon>
        <taxon>Pseudomonadati</taxon>
        <taxon>Pseudomonadota</taxon>
        <taxon>Alphaproteobacteria</taxon>
        <taxon>Hyphomicrobiales</taxon>
        <taxon>Methylobacteriaceae</taxon>
        <taxon>Methylorubrum</taxon>
    </lineage>
</organism>
<protein>
    <submittedName>
        <fullName evidence="3">Plasmid stabilization protein</fullName>
    </submittedName>
</protein>
<dbReference type="InterPro" id="IPR036086">
    <property type="entry name" value="ParB/Sulfiredoxin_sf"/>
</dbReference>
<dbReference type="Pfam" id="PF02195">
    <property type="entry name" value="ParB_N"/>
    <property type="match status" value="1"/>
</dbReference>
<evidence type="ECO:0000313" key="3">
    <source>
        <dbReference type="EMBL" id="ACS44114.1"/>
    </source>
</evidence>
<sequence>MPIPRRTNPMTATVDATLPAPARTPAAAPVEALIALTKLSVAPENVRRTDKRGGVEGLAESVAEEGLLQNLVVFETEASRFRVVAGGRRLAALKLLAKAGRWSGPVRCLVLPSEAAQRVSLAENVMRRALHPADEFEAFAALIAEGHDAAEVAQRFGTTVRHVEQRMKLAAVSPALVKAYRASEMTLDQLTAFAVVDDHARQEAVWNTHYVRESSGQGIRRALLSEHVPVTDKLARFVGLEAYEGAGGTVTRDLFSDDEGGTWLADPDLLRRLAAEKMEGEAAALSAEGWGWVETFEQFPYSGFYNHGRVYPRALPLSDEDRAELARLVERRDAILTSLEAVPDETLADELATVEAAIGTVRQRDYGFTPEDMARAGAAVGLTHEGRVKVERGLVRPEDVRRERKERERAERAEIAASRAEAGETVTEAPSPALSDVLTEELTAIRTAALRVEVMRRPDLALAGVVHALALPVFYTHAWRAESAVEIKATSIDLAGRIAEAEACPALAAMTEAREAWGYRLPGDVGDLWEWLTDQNGDTLLDLLAFLTAQSLNGVKQRHERGRPGRIEHADAIAASADLDMRAWWSVDAAFLARLSKAQIAAAVAESMGRDAGELPALLLKLPKAEAVSRAAQALEGRGWLPEPLRTMDQDGETEPRAQASERIAVEVIRDTDDIAPEPVYVEAAE</sequence>
<dbReference type="SUPFAM" id="SSF109709">
    <property type="entry name" value="KorB DNA-binding domain-like"/>
    <property type="match status" value="1"/>
</dbReference>
<evidence type="ECO:0000259" key="2">
    <source>
        <dbReference type="SMART" id="SM00470"/>
    </source>
</evidence>
<dbReference type="GO" id="GO:0005694">
    <property type="term" value="C:chromosome"/>
    <property type="evidence" value="ECO:0007669"/>
    <property type="project" value="TreeGrafter"/>
</dbReference>
<dbReference type="InterPro" id="IPR003115">
    <property type="entry name" value="ParB_N"/>
</dbReference>
<dbReference type="PANTHER" id="PTHR33375">
    <property type="entry name" value="CHROMOSOME-PARTITIONING PROTEIN PARB-RELATED"/>
    <property type="match status" value="1"/>
</dbReference>
<dbReference type="Gene3D" id="1.10.10.2830">
    <property type="match status" value="1"/>
</dbReference>
<dbReference type="SUPFAM" id="SSF110849">
    <property type="entry name" value="ParB/Sulfiredoxin"/>
    <property type="match status" value="1"/>
</dbReference>
<dbReference type="Proteomes" id="UP000009081">
    <property type="component" value="Plasmid p1META1"/>
</dbReference>
<dbReference type="InterPro" id="IPR050336">
    <property type="entry name" value="Chromosome_partition/occlusion"/>
</dbReference>
<dbReference type="KEGG" id="mea:Mex_p10007"/>